<evidence type="ECO:0000256" key="3">
    <source>
        <dbReference type="PROSITE-ProRule" id="PRU00339"/>
    </source>
</evidence>
<dbReference type="SMART" id="SM00028">
    <property type="entry name" value="TPR"/>
    <property type="match status" value="7"/>
</dbReference>
<feature type="repeat" description="TPR" evidence="3">
    <location>
        <begin position="333"/>
        <end position="366"/>
    </location>
</feature>
<accession>A0A0H4P5Y7</accession>
<feature type="repeat" description="TPR" evidence="3">
    <location>
        <begin position="91"/>
        <end position="124"/>
    </location>
</feature>
<organism evidence="5 6">
    <name type="scientific">Cyclobacterium amurskyense</name>
    <dbReference type="NCBI Taxonomy" id="320787"/>
    <lineage>
        <taxon>Bacteria</taxon>
        <taxon>Pseudomonadati</taxon>
        <taxon>Bacteroidota</taxon>
        <taxon>Cytophagia</taxon>
        <taxon>Cytophagales</taxon>
        <taxon>Cyclobacteriaceae</taxon>
        <taxon>Cyclobacterium</taxon>
    </lineage>
</organism>
<dbReference type="Pfam" id="PF13432">
    <property type="entry name" value="TPR_16"/>
    <property type="match status" value="1"/>
</dbReference>
<dbReference type="InterPro" id="IPR013105">
    <property type="entry name" value="TPR_2"/>
</dbReference>
<protein>
    <submittedName>
        <fullName evidence="5">Tetratricopeptide TPR_2 repeat-containing protein</fullName>
    </submittedName>
</protein>
<sequence length="592" mass="68673">MNKLKPIACLNMDKLNLNFFVWFFTLILLMGISQEDAYAQKKLSRKERKAKEKEMLASRLFIEGQKNLMLDDYEKAYFYFIKALEYNEEESAIHFKLSQMMVRAKQFEKALAYGQRALELDPDNKYYHLQIAEIYNNQDKTREAAGVLENLMAKEGNNRQYILDLASLYLKLQDLDKALEALNKAEEYFGVVEQLTAQKQRIYLKKNNLEMAIKEGENLIEAHPGNSRYVLSLVDILFNNNKASQALDLVLSNLEDYPNQPDIKMAAYKLYKGKSEFDKANKYLKEAFANPDLEGDVKAEEFSTILTQSKSTARDQLLDSLSKPMEAIHLNNPNILIALGDWKLQEKALEEAIEYYTNSVKITPSNQKLFQQLIPLMFENQKPFDDIIEIATLATENFPETSEFWFYLGTAQSGNKDNEGAKKSLEEALKLNNELNSQLTLMANSQLGDVLFGLGEKERAFEIYEEVLAQNANNEHILNNYAYFLSLEKKDLEKALKMSQKLVKRFPDNATYLDTHAWVLFQMNRFEEARPFMEKALEKEPHPSGVMFEHYGDIMFKIGEKKIAMDYWNKAKDLEDTSEFLTLKIKNKTYYE</sequence>
<dbReference type="PROSITE" id="PS50005">
    <property type="entry name" value="TPR"/>
    <property type="match status" value="3"/>
</dbReference>
<dbReference type="KEGG" id="camu:CA2015_0375"/>
<dbReference type="Pfam" id="PF07719">
    <property type="entry name" value="TPR_2"/>
    <property type="match status" value="1"/>
</dbReference>
<dbReference type="Pfam" id="PF13181">
    <property type="entry name" value="TPR_8"/>
    <property type="match status" value="1"/>
</dbReference>
<dbReference type="SUPFAM" id="SSF81901">
    <property type="entry name" value="HCP-like"/>
    <property type="match status" value="1"/>
</dbReference>
<dbReference type="SUPFAM" id="SSF48452">
    <property type="entry name" value="TPR-like"/>
    <property type="match status" value="2"/>
</dbReference>
<dbReference type="Proteomes" id="UP000036520">
    <property type="component" value="Chromosome"/>
</dbReference>
<evidence type="ECO:0000313" key="5">
    <source>
        <dbReference type="EMBL" id="AKP49851.1"/>
    </source>
</evidence>
<dbReference type="PATRIC" id="fig|320787.5.peg.421"/>
<dbReference type="InterPro" id="IPR011990">
    <property type="entry name" value="TPR-like_helical_dom_sf"/>
</dbReference>
<evidence type="ECO:0000313" key="6">
    <source>
        <dbReference type="Proteomes" id="UP000036520"/>
    </source>
</evidence>
<dbReference type="InterPro" id="IPR019734">
    <property type="entry name" value="TPR_rpt"/>
</dbReference>
<dbReference type="Gene3D" id="1.25.40.10">
    <property type="entry name" value="Tetratricopeptide repeat domain"/>
    <property type="match status" value="5"/>
</dbReference>
<reference evidence="5 6" key="1">
    <citation type="submission" date="2015-07" db="EMBL/GenBank/DDBJ databases">
        <authorList>
            <person name="Kim K.M."/>
        </authorList>
    </citation>
    <scope>NUCLEOTIDE SEQUENCE [LARGE SCALE GENOMIC DNA]</scope>
    <source>
        <strain evidence="5 6">KCTC 12363</strain>
    </source>
</reference>
<dbReference type="STRING" id="320787.CA2015_0375"/>
<evidence type="ECO:0000256" key="2">
    <source>
        <dbReference type="ARBA" id="ARBA00022803"/>
    </source>
</evidence>
<keyword evidence="4" id="KW-0175">Coiled coil</keyword>
<dbReference type="AlphaFoldDB" id="A0A0H4P5Y7"/>
<feature type="coiled-coil region" evidence="4">
    <location>
        <begin position="165"/>
        <end position="212"/>
    </location>
</feature>
<name>A0A0H4P5Y7_9BACT</name>
<keyword evidence="6" id="KW-1185">Reference proteome</keyword>
<evidence type="ECO:0000256" key="1">
    <source>
        <dbReference type="ARBA" id="ARBA00022737"/>
    </source>
</evidence>
<dbReference type="PANTHER" id="PTHR12558:SF13">
    <property type="entry name" value="CELL DIVISION CYCLE PROTEIN 27 HOMOLOG"/>
    <property type="match status" value="1"/>
</dbReference>
<evidence type="ECO:0000256" key="4">
    <source>
        <dbReference type="SAM" id="Coils"/>
    </source>
</evidence>
<feature type="repeat" description="TPR" evidence="3">
    <location>
        <begin position="57"/>
        <end position="90"/>
    </location>
</feature>
<keyword evidence="1" id="KW-0677">Repeat</keyword>
<proteinExistence type="predicted"/>
<gene>
    <name evidence="5" type="ORF">CA2015_0375</name>
</gene>
<dbReference type="EMBL" id="CP012040">
    <property type="protein sequence ID" value="AKP49851.1"/>
    <property type="molecule type" value="Genomic_DNA"/>
</dbReference>
<keyword evidence="2 3" id="KW-0802">TPR repeat</keyword>
<dbReference type="Pfam" id="PF13374">
    <property type="entry name" value="TPR_10"/>
    <property type="match status" value="1"/>
</dbReference>
<dbReference type="PANTHER" id="PTHR12558">
    <property type="entry name" value="CELL DIVISION CYCLE 16,23,27"/>
    <property type="match status" value="1"/>
</dbReference>